<gene>
    <name evidence="2" type="ORF">FLAPXU55_02466</name>
</gene>
<protein>
    <submittedName>
        <fullName evidence="2">Uncharacterized protein</fullName>
    </submittedName>
</protein>
<proteinExistence type="predicted"/>
<sequence>MKKLFQRIILLLLLTSNFTNAQSQDLTLQKLIDNQLINQEDVSDFELKQLDFKMENKTSYLYGLFQCEFKKLHGHFYFQVITDMVAIEDEQLTEGEQKKENIELSDYLFKLKKCDLINEKQFSYFQQQINNNSYSYKIQFLKDITNKTLNADHLERLKKFASFLKEYKIADTKYESLIAAIDEEKIKEHADLLLYCEKSITIDTKDDTNEPKEYLEAIYKKTASLAAELNFTDFELKIVPDTDKFYDFIVSLKSGGKIYRQKSSYRLEVVSKDHFSARKIGFRDYYQIFNKILNDQHSQYRLHEIKFNIDETYPEVLGIMMLTKEQEKALKIHETYIIPSQEDYKKKFTTSQIDKVIEEYSNIGLFSNLSAAQINLGKENVAEQENNNYIEILSAFPNIIYSIPNSLPNFKDSYAELTKEYSKISHNQFNPTNISNIFDKKTKKSTLKFKVGNKSYTKVLRISDYFIDLYFFEFIELVAAENKLNGKFYDLHTGGEGSKVIFLTKKQYDYIRANKLLLFLDPEPEYDE</sequence>
<name>A0A9N8J218_9FLAO</name>
<keyword evidence="1" id="KW-0732">Signal</keyword>
<comment type="caution">
    <text evidence="2">The sequence shown here is derived from an EMBL/GenBank/DDBJ whole genome shotgun (WGS) entry which is preliminary data.</text>
</comment>
<dbReference type="RefSeq" id="WP_180857909.1">
    <property type="nucleotide sequence ID" value="NZ_CAIJDE010000043.1"/>
</dbReference>
<dbReference type="Proteomes" id="UP000533639">
    <property type="component" value="Unassembled WGS sequence"/>
</dbReference>
<reference evidence="2 3" key="1">
    <citation type="submission" date="2020-06" db="EMBL/GenBank/DDBJ databases">
        <authorList>
            <person name="Criscuolo A."/>
        </authorList>
    </citation>
    <scope>NUCLEOTIDE SEQUENCE [LARGE SCALE GENOMIC DNA]</scope>
    <source>
        <strain evidence="2">PXU-55</strain>
    </source>
</reference>
<evidence type="ECO:0000313" key="3">
    <source>
        <dbReference type="Proteomes" id="UP000533639"/>
    </source>
</evidence>
<evidence type="ECO:0000313" key="2">
    <source>
        <dbReference type="EMBL" id="CAC9974769.1"/>
    </source>
</evidence>
<organism evidence="2 3">
    <name type="scientific">Flavobacterium panici</name>
    <dbReference type="NCBI Taxonomy" id="2654843"/>
    <lineage>
        <taxon>Bacteria</taxon>
        <taxon>Pseudomonadati</taxon>
        <taxon>Bacteroidota</taxon>
        <taxon>Flavobacteriia</taxon>
        <taxon>Flavobacteriales</taxon>
        <taxon>Flavobacteriaceae</taxon>
        <taxon>Flavobacterium</taxon>
    </lineage>
</organism>
<feature type="signal peptide" evidence="1">
    <location>
        <begin position="1"/>
        <end position="21"/>
    </location>
</feature>
<feature type="chain" id="PRO_5040227851" evidence="1">
    <location>
        <begin position="22"/>
        <end position="528"/>
    </location>
</feature>
<dbReference type="AlphaFoldDB" id="A0A9N8J218"/>
<evidence type="ECO:0000256" key="1">
    <source>
        <dbReference type="SAM" id="SignalP"/>
    </source>
</evidence>
<accession>A0A9N8J218</accession>
<keyword evidence="3" id="KW-1185">Reference proteome</keyword>
<dbReference type="EMBL" id="CAIJDE010000043">
    <property type="protein sequence ID" value="CAC9974769.1"/>
    <property type="molecule type" value="Genomic_DNA"/>
</dbReference>